<dbReference type="SUPFAM" id="SSF52218">
    <property type="entry name" value="Flavoproteins"/>
    <property type="match status" value="1"/>
</dbReference>
<dbReference type="InterPro" id="IPR029039">
    <property type="entry name" value="Flavoprotein-like_sf"/>
</dbReference>
<dbReference type="InterPro" id="IPR026816">
    <property type="entry name" value="Flavodoxin_dom"/>
</dbReference>
<dbReference type="STRING" id="1111738.GCA_000427905_02491"/>
<dbReference type="Proteomes" id="UP000249324">
    <property type="component" value="Unassembled WGS sequence"/>
</dbReference>
<proteinExistence type="predicted"/>
<sequence length="56" mass="5624">MHALVVYESMYGNTKAIAEAIARGLASAAQVDLVEVGSAPSTVDADVLVVGGPTHA</sequence>
<dbReference type="InterPro" id="IPR001226">
    <property type="entry name" value="Flavodoxin_CS"/>
</dbReference>
<dbReference type="AlphaFoldDB" id="A0A2W4LHB7"/>
<dbReference type="PROSITE" id="PS00201">
    <property type="entry name" value="FLAVODOXIN"/>
    <property type="match status" value="1"/>
</dbReference>
<dbReference type="PROSITE" id="PS50902">
    <property type="entry name" value="FLAVODOXIN_LIKE"/>
    <property type="match status" value="1"/>
</dbReference>
<accession>A0A2W4LHB7</accession>
<name>A0A2W4LHB7_9PSEU</name>
<dbReference type="GO" id="GO:0010181">
    <property type="term" value="F:FMN binding"/>
    <property type="evidence" value="ECO:0007669"/>
    <property type="project" value="InterPro"/>
</dbReference>
<dbReference type="InterPro" id="IPR008254">
    <property type="entry name" value="Flavodoxin/NO_synth"/>
</dbReference>
<comment type="caution">
    <text evidence="3">The sequence shown here is derived from an EMBL/GenBank/DDBJ whole genome shotgun (WGS) entry which is preliminary data.</text>
</comment>
<evidence type="ECO:0000259" key="1">
    <source>
        <dbReference type="PROSITE" id="PS50902"/>
    </source>
</evidence>
<protein>
    <submittedName>
        <fullName evidence="2 3">Flavodoxin</fullName>
    </submittedName>
</protein>
<feature type="non-terminal residue" evidence="3">
    <location>
        <position position="56"/>
    </location>
</feature>
<evidence type="ECO:0000313" key="4">
    <source>
        <dbReference type="Proteomes" id="UP000249324"/>
    </source>
</evidence>
<evidence type="ECO:0000313" key="3">
    <source>
        <dbReference type="EMBL" id="PZN00520.1"/>
    </source>
</evidence>
<evidence type="ECO:0000313" key="2">
    <source>
        <dbReference type="EMBL" id="MFO7191609.1"/>
    </source>
</evidence>
<organism evidence="3">
    <name type="scientific">Thermocrispum agreste</name>
    <dbReference type="NCBI Taxonomy" id="37925"/>
    <lineage>
        <taxon>Bacteria</taxon>
        <taxon>Bacillati</taxon>
        <taxon>Actinomycetota</taxon>
        <taxon>Actinomycetes</taxon>
        <taxon>Pseudonocardiales</taxon>
        <taxon>Pseudonocardiaceae</taxon>
        <taxon>Thermocrispum</taxon>
    </lineage>
</organism>
<reference evidence="2 4" key="3">
    <citation type="journal article" date="2021" name="BMC Genomics">
        <title>Genome-resolved metagenome and metatranscriptome analyses of thermophilic composting reveal key bacterial players and their metabolic interactions.</title>
        <authorList>
            <person name="Braga L.P.P."/>
            <person name="Pereira R.V."/>
            <person name="Martins L.F."/>
            <person name="Moura L.M.S."/>
            <person name="Sanchez F.B."/>
            <person name="Patane J.S.L."/>
            <person name="da Silva A.M."/>
            <person name="Setubal J.C."/>
        </authorList>
    </citation>
    <scope>NUCLEOTIDE SEQUENCE [LARGE SCALE GENOMIC DNA]</scope>
    <source>
        <strain evidence="2">ZC4RG45</strain>
    </source>
</reference>
<dbReference type="EMBL" id="QGUI02000039">
    <property type="protein sequence ID" value="MFO7191609.1"/>
    <property type="molecule type" value="Genomic_DNA"/>
</dbReference>
<gene>
    <name evidence="2" type="ORF">DIU77_005150</name>
    <name evidence="3" type="ORF">DIU77_03560</name>
</gene>
<reference evidence="3" key="1">
    <citation type="submission" date="2018-05" db="EMBL/GenBank/DDBJ databases">
        <authorList>
            <person name="Lanie J.A."/>
            <person name="Ng W.-L."/>
            <person name="Kazmierczak K.M."/>
            <person name="Andrzejewski T.M."/>
            <person name="Davidsen T.M."/>
            <person name="Wayne K.J."/>
            <person name="Tettelin H."/>
            <person name="Glass J.I."/>
            <person name="Rusch D."/>
            <person name="Podicherti R."/>
            <person name="Tsui H.-C.T."/>
            <person name="Winkler M.E."/>
        </authorList>
    </citation>
    <scope>NUCLEOTIDE SEQUENCE</scope>
    <source>
        <strain evidence="3">ZC4RG45</strain>
    </source>
</reference>
<dbReference type="Pfam" id="PF12724">
    <property type="entry name" value="Flavodoxin_5"/>
    <property type="match status" value="1"/>
</dbReference>
<dbReference type="EMBL" id="QGUI01000084">
    <property type="protein sequence ID" value="PZN00520.1"/>
    <property type="molecule type" value="Genomic_DNA"/>
</dbReference>
<reference evidence="2" key="4">
    <citation type="submission" date="2023-08" db="EMBL/GenBank/DDBJ databases">
        <authorList>
            <person name="Guima S.E.S."/>
            <person name="Martins L.F."/>
            <person name="Silva A.M."/>
            <person name="Setubal J.C."/>
        </authorList>
    </citation>
    <scope>NUCLEOTIDE SEQUENCE</scope>
    <source>
        <strain evidence="2">ZC4RG45</strain>
    </source>
</reference>
<reference evidence="2" key="2">
    <citation type="submission" date="2018-05" db="EMBL/GenBank/DDBJ databases">
        <authorList>
            <person name="Moura L."/>
            <person name="Setubal J.C."/>
        </authorList>
    </citation>
    <scope>NUCLEOTIDE SEQUENCE</scope>
    <source>
        <strain evidence="2">ZC4RG45</strain>
    </source>
</reference>
<feature type="domain" description="Flavodoxin-like" evidence="1">
    <location>
        <begin position="3"/>
        <end position="56"/>
    </location>
</feature>
<dbReference type="Gene3D" id="3.40.50.360">
    <property type="match status" value="1"/>
</dbReference>
<dbReference type="GO" id="GO:0009055">
    <property type="term" value="F:electron transfer activity"/>
    <property type="evidence" value="ECO:0007669"/>
    <property type="project" value="InterPro"/>
</dbReference>